<feature type="compositionally biased region" description="Acidic residues" evidence="2">
    <location>
        <begin position="1196"/>
        <end position="1215"/>
    </location>
</feature>
<feature type="region of interest" description="Disordered" evidence="2">
    <location>
        <begin position="20"/>
        <end position="138"/>
    </location>
</feature>
<feature type="compositionally biased region" description="Basic and acidic residues" evidence="2">
    <location>
        <begin position="1216"/>
        <end position="1225"/>
    </location>
</feature>
<feature type="compositionally biased region" description="Polar residues" evidence="2">
    <location>
        <begin position="31"/>
        <end position="45"/>
    </location>
</feature>
<feature type="compositionally biased region" description="Low complexity" evidence="2">
    <location>
        <begin position="818"/>
        <end position="827"/>
    </location>
</feature>
<evidence type="ECO:0000313" key="5">
    <source>
        <dbReference type="Proteomes" id="UP000541558"/>
    </source>
</evidence>
<feature type="compositionally biased region" description="Low complexity" evidence="2">
    <location>
        <begin position="267"/>
        <end position="278"/>
    </location>
</feature>
<feature type="compositionally biased region" description="Acidic residues" evidence="2">
    <location>
        <begin position="1161"/>
        <end position="1170"/>
    </location>
</feature>
<comment type="caution">
    <text evidence="4">The sequence shown here is derived from an EMBL/GenBank/DDBJ whole genome shotgun (WGS) entry which is preliminary data.</text>
</comment>
<name>A0A8H5FDG4_9AGAR</name>
<dbReference type="PANTHER" id="PTHR48125">
    <property type="entry name" value="LP07818P1"/>
    <property type="match status" value="1"/>
</dbReference>
<feature type="compositionally biased region" description="Low complexity" evidence="2">
    <location>
        <begin position="731"/>
        <end position="749"/>
    </location>
</feature>
<feature type="region of interest" description="Disordered" evidence="2">
    <location>
        <begin position="623"/>
        <end position="662"/>
    </location>
</feature>
<keyword evidence="1" id="KW-0862">Zinc</keyword>
<dbReference type="AlphaFoldDB" id="A0A8H5FDG4"/>
<accession>A0A8H5FDG4</accession>
<dbReference type="EMBL" id="JAACJK010000109">
    <property type="protein sequence ID" value="KAF5333100.1"/>
    <property type="molecule type" value="Genomic_DNA"/>
</dbReference>
<feature type="compositionally biased region" description="Pro residues" evidence="2">
    <location>
        <begin position="224"/>
        <end position="238"/>
    </location>
</feature>
<evidence type="ECO:0000256" key="2">
    <source>
        <dbReference type="SAM" id="MobiDB-lite"/>
    </source>
</evidence>
<keyword evidence="1" id="KW-0479">Metal-binding</keyword>
<gene>
    <name evidence="4" type="ORF">D9611_002683</name>
</gene>
<proteinExistence type="predicted"/>
<dbReference type="PROSITE" id="PS50157">
    <property type="entry name" value="ZINC_FINGER_C2H2_2"/>
    <property type="match status" value="1"/>
</dbReference>
<sequence>MSDGVEQRLLALQEKIREGERAKREWEELQRSLQASTSNTNPQNNAQASSSVQPVQQQHSGPSHLPQSNTTANVQGQPGAYAVTNVTPESGQKRSYYRQRPAQTPQSYSGKLSITNGQGTATYNHRPRGQQPPNPFNQYAIQNQAAGSGQVTANFTNLLQEQAAQLSRGYAQNHNTVYAPPLAQVNPPPRFLPGPAPQLPGPQSQHPQQQVVRQPQIPHGVVSPPLPPQPPIRQPQPSYPVQRPPSVAQEPHLNPSSGSVPVRNGDQQPQQPSYGQSSAAVPVQIQIPPAPRRSPQPNIVQTSAPQPATQPTGPPPAQQQSTAGQRRKERVVDVPAWPASKIKWFQENLESFAKTAAVGTTVDMFTTFQFAKGFVLQKQYDGVWLVDTGDNMKAACTALVETLIKRHVPDVVVRPSAQVAPPSAPIESTASIPPIPSGSTIPARHPVAPSSAVPSTSTSTSHVPAPDQQTSVLPRVSTPQGDANAKPNPAAVMRSPANANKKTLAKDILLALGKRPLPPSNGIVDPPAKRVAIPSLVGPPLNRTNHTLSGSTSYAQIVDYNAPAVGATVNTGVPGTHMFKVNVGRPGIPPTTVIHNGPTTPATSSIATTSSVASSLADAINAAHAGPSTKPPAAATPAPPAPEATIAKTTSPTALPPVNSPPSLPRYYRAHVLDSIHQSPVLQPAPTRVVTPSQPVASSSKLVAKPNLPPREVSRNSPSVPPIVTIDSSHTSTTVQSAKSSSASGSDVTLPPPSSKTGEQALLTSSPGDARMFIDLTMSPSPSTKPPNSSVRSETEEPLFLPSDSPPPSPQLGRLNIASRSGTSSRAGSRKGKQRAYVLIPPPSPRTLKFMRGERSKTDSRAPTISRRSSSRGATSEEEEAAEYDYSFDAQGSKIDDPVERTLMETACTRIQSLECKWDGCDAIMNSVIAVIKHLKKLHRPEVKSGTGKSFSCRWKHCGKQCSFNDSRHFLKHATDYLSCPHLDCEDRFRTVGQLRRHVDKHAVGSPLKPSCKLFRPTLVPPPEPPATLPSYMVISRQVRQASVPRARHANLYPWVVQNSAGLAKSGQPTPGRRRGNRALGPKDKGVDGIGETGLISQEDILDHPIRYTTNISGPTTVKVADLWDTEGLSGKCRRGKVFVFEEGSDYARIEPDTPQPVEVKEEEEEDESLELLNSDPLQLRSPIKSLAPRNLFGSEPEDSDGDDELDEIEDDDGEEGSHQGKDLENPDPVEEDARRSGDEGEDFEDGGRKTDQEDSDPEEVAQMLL</sequence>
<feature type="compositionally biased region" description="Low complexity" evidence="2">
    <location>
        <begin position="627"/>
        <end position="636"/>
    </location>
</feature>
<feature type="region of interest" description="Disordered" evidence="2">
    <location>
        <begin position="1063"/>
        <end position="1091"/>
    </location>
</feature>
<organism evidence="4 5">
    <name type="scientific">Ephemerocybe angulata</name>
    <dbReference type="NCBI Taxonomy" id="980116"/>
    <lineage>
        <taxon>Eukaryota</taxon>
        <taxon>Fungi</taxon>
        <taxon>Dikarya</taxon>
        <taxon>Basidiomycota</taxon>
        <taxon>Agaricomycotina</taxon>
        <taxon>Agaricomycetes</taxon>
        <taxon>Agaricomycetidae</taxon>
        <taxon>Agaricales</taxon>
        <taxon>Agaricineae</taxon>
        <taxon>Psathyrellaceae</taxon>
        <taxon>Ephemerocybe</taxon>
    </lineage>
</organism>
<feature type="compositionally biased region" description="Low complexity" evidence="2">
    <location>
        <begin position="46"/>
        <end position="64"/>
    </location>
</feature>
<reference evidence="4 5" key="1">
    <citation type="journal article" date="2020" name="ISME J.">
        <title>Uncovering the hidden diversity of litter-decomposition mechanisms in mushroom-forming fungi.</title>
        <authorList>
            <person name="Floudas D."/>
            <person name="Bentzer J."/>
            <person name="Ahren D."/>
            <person name="Johansson T."/>
            <person name="Persson P."/>
            <person name="Tunlid A."/>
        </authorList>
    </citation>
    <scope>NUCLEOTIDE SEQUENCE [LARGE SCALE GENOMIC DNA]</scope>
    <source>
        <strain evidence="4 5">CBS 175.51</strain>
    </source>
</reference>
<feature type="compositionally biased region" description="Low complexity" evidence="2">
    <location>
        <begin position="301"/>
        <end position="311"/>
    </location>
</feature>
<keyword evidence="5" id="KW-1185">Reference proteome</keyword>
<feature type="compositionally biased region" description="Basic and acidic residues" evidence="2">
    <location>
        <begin position="20"/>
        <end position="30"/>
    </location>
</feature>
<feature type="compositionally biased region" description="Polar residues" evidence="2">
    <location>
        <begin position="690"/>
        <end position="701"/>
    </location>
</feature>
<feature type="region of interest" description="Disordered" evidence="2">
    <location>
        <begin position="683"/>
        <end position="885"/>
    </location>
</feature>
<feature type="compositionally biased region" description="Polar residues" evidence="2">
    <location>
        <begin position="467"/>
        <end position="481"/>
    </location>
</feature>
<feature type="compositionally biased region" description="Low complexity" evidence="2">
    <location>
        <begin position="779"/>
        <end position="790"/>
    </location>
</feature>
<dbReference type="InterPro" id="IPR013087">
    <property type="entry name" value="Znf_C2H2_type"/>
</dbReference>
<dbReference type="SMART" id="SM00355">
    <property type="entry name" value="ZnF_C2H2"/>
    <property type="match status" value="2"/>
</dbReference>
<feature type="compositionally biased region" description="Pro residues" evidence="2">
    <location>
        <begin position="186"/>
        <end position="200"/>
    </location>
</feature>
<feature type="compositionally biased region" description="Low complexity" evidence="2">
    <location>
        <begin position="428"/>
        <end position="466"/>
    </location>
</feature>
<evidence type="ECO:0000256" key="1">
    <source>
        <dbReference type="PROSITE-ProRule" id="PRU00042"/>
    </source>
</evidence>
<keyword evidence="1" id="KW-0863">Zinc-finger</keyword>
<feature type="compositionally biased region" description="Basic and acidic residues" evidence="2">
    <location>
        <begin position="851"/>
        <end position="860"/>
    </location>
</feature>
<feature type="domain" description="C2H2-type" evidence="3">
    <location>
        <begin position="978"/>
        <end position="1007"/>
    </location>
</feature>
<feature type="compositionally biased region" description="Polar residues" evidence="2">
    <location>
        <begin position="755"/>
        <end position="767"/>
    </location>
</feature>
<dbReference type="Proteomes" id="UP000541558">
    <property type="component" value="Unassembled WGS sequence"/>
</dbReference>
<protein>
    <recommendedName>
        <fullName evidence="3">C2H2-type domain-containing protein</fullName>
    </recommendedName>
</protein>
<feature type="compositionally biased region" description="Low complexity" evidence="2">
    <location>
        <begin position="201"/>
        <end position="218"/>
    </location>
</feature>
<feature type="region of interest" description="Disordered" evidence="2">
    <location>
        <begin position="417"/>
        <end position="493"/>
    </location>
</feature>
<feature type="region of interest" description="Disordered" evidence="2">
    <location>
        <begin position="179"/>
        <end position="329"/>
    </location>
</feature>
<feature type="compositionally biased region" description="Polar residues" evidence="2">
    <location>
        <begin position="65"/>
        <end position="76"/>
    </location>
</feature>
<evidence type="ECO:0000313" key="4">
    <source>
        <dbReference type="EMBL" id="KAF5333100.1"/>
    </source>
</evidence>
<dbReference type="PROSITE" id="PS00028">
    <property type="entry name" value="ZINC_FINGER_C2H2_1"/>
    <property type="match status" value="1"/>
</dbReference>
<dbReference type="GO" id="GO:0008270">
    <property type="term" value="F:zinc ion binding"/>
    <property type="evidence" value="ECO:0007669"/>
    <property type="project" value="UniProtKB-KW"/>
</dbReference>
<evidence type="ECO:0000259" key="3">
    <source>
        <dbReference type="PROSITE" id="PS50157"/>
    </source>
</evidence>
<feature type="region of interest" description="Disordered" evidence="2">
    <location>
        <begin position="1148"/>
        <end position="1266"/>
    </location>
</feature>
<dbReference type="PANTHER" id="PTHR48125:SF10">
    <property type="entry name" value="OS12G0136300 PROTEIN"/>
    <property type="match status" value="1"/>
</dbReference>
<dbReference type="OrthoDB" id="3071175at2759"/>
<feature type="compositionally biased region" description="Polar residues" evidence="2">
    <location>
        <begin position="101"/>
        <end position="123"/>
    </location>
</feature>